<dbReference type="EMBL" id="MCBR01000238">
    <property type="protein sequence ID" value="RKF83493.1"/>
    <property type="molecule type" value="Genomic_DNA"/>
</dbReference>
<evidence type="ECO:0000259" key="3">
    <source>
        <dbReference type="Pfam" id="PF23395"/>
    </source>
</evidence>
<protein>
    <submittedName>
        <fullName evidence="4">Putative nucleoporin nup49</fullName>
    </submittedName>
</protein>
<evidence type="ECO:0000313" key="5">
    <source>
        <dbReference type="Proteomes" id="UP000285405"/>
    </source>
</evidence>
<organism evidence="4 5">
    <name type="scientific">Golovinomyces cichoracearum</name>
    <dbReference type="NCBI Taxonomy" id="62708"/>
    <lineage>
        <taxon>Eukaryota</taxon>
        <taxon>Fungi</taxon>
        <taxon>Dikarya</taxon>
        <taxon>Ascomycota</taxon>
        <taxon>Pezizomycotina</taxon>
        <taxon>Leotiomycetes</taxon>
        <taxon>Erysiphales</taxon>
        <taxon>Erysiphaceae</taxon>
        <taxon>Golovinomyces</taxon>
    </lineage>
</organism>
<proteinExistence type="predicted"/>
<accession>A0A420J9L5</accession>
<dbReference type="Proteomes" id="UP000285405">
    <property type="component" value="Unassembled WGS sequence"/>
</dbReference>
<comment type="caution">
    <text evidence="4">The sequence shown here is derived from an EMBL/GenBank/DDBJ whole genome shotgun (WGS) entry which is preliminary data.</text>
</comment>
<evidence type="ECO:0000259" key="2">
    <source>
        <dbReference type="Pfam" id="PF23394"/>
    </source>
</evidence>
<dbReference type="InterPro" id="IPR055528">
    <property type="entry name" value="DUF7102"/>
</dbReference>
<sequence>MEEMSALEYARLNGLSWDYKAERSGLLELERIKLIDQMRDTNTLDDSHLPAFEFGPEMRVEERLIISKEAALLIQSVTRSDGSDPVTDLNLFSSGEKRTSKELLLELPLLHSDHEKDCRDFGNKENFEIKIQDVKLPLEVLDEEKNRGLTWSSELWNSGPELIKKIKLERFCVSKETLSYLQEILRKDSWTVEDAKSMWISEQTYQKAKLQTYGRNLVTPPLSPRESSPEPYQPSSSDSLYQIPLLSDPSSPTDQELKKLESGIFKRDVPTPIRDSTLLSYSKEVNNIDHVRIGDLYSPLESLDDPDYLNLIEAPRVKRESLRVDETLTPQASTTKHIDSIELKTLAEEQMHDVGDYLGFEDKMFDNVFLPAYEVAIQNVEQEDLIEVDATCRVNIPNMDFSKGESTWKTFESAAKDPIKLLSLQKSFMRECFGVYPALWTSSAKIESKLRWDPFPQDTIDILFKNEKFEPDDSILKIFIPEIENLGIIDSSGSVWKRPGLRISRDNEESEDEIEYHPLVTKIPCNTGPNLKKRKAELDEKTQQIPNNAADFGVSLNDLDSYSQFKDLKQRNKGKKHNLSGLLLDEGFSACSAVENYLETRGTKILKTTKSSYFDTNNSKKSVNPDLDRERLNATTLESHALPSSWQAMLPVISIDKDQSRNVVIASKIFAKRLLIKTVEKLLPKINIVERDFSTHNSIAWTRGSVIRSPVLSPISCEADVIISPVTGVILTTLQKIKQKPLPGQKSQSALRELIISISLRYEKIIVLVSEDRVDESTIGLDARDCLAWSEFVGFTISLDSLIVPKFIGGGQETLAQWLVSYIAKYSTNGPVILQDETNWEIFLRRAGLNPFAAQAIIADLKAPHNSTMPGKEGGRFIGLADFVGMSADQRMKRFSHLVGERVIERVSRMIDRKWSN</sequence>
<dbReference type="OrthoDB" id="10257314at2759"/>
<name>A0A420J9L5_9PEZI</name>
<feature type="domain" description="SAM-like" evidence="3">
    <location>
        <begin position="834"/>
        <end position="911"/>
    </location>
</feature>
<feature type="region of interest" description="Disordered" evidence="1">
    <location>
        <begin position="216"/>
        <end position="255"/>
    </location>
</feature>
<reference evidence="4 5" key="1">
    <citation type="journal article" date="2018" name="BMC Genomics">
        <title>Comparative genome analyses reveal sequence features reflecting distinct modes of host-adaptation between dicot and monocot powdery mildew.</title>
        <authorList>
            <person name="Wu Y."/>
            <person name="Ma X."/>
            <person name="Pan Z."/>
            <person name="Kale S.D."/>
            <person name="Song Y."/>
            <person name="King H."/>
            <person name="Zhang Q."/>
            <person name="Presley C."/>
            <person name="Deng X."/>
            <person name="Wei C.I."/>
            <person name="Xiao S."/>
        </authorList>
    </citation>
    <scope>NUCLEOTIDE SEQUENCE [LARGE SCALE GENOMIC DNA]</scope>
    <source>
        <strain evidence="4">UCSC1</strain>
    </source>
</reference>
<dbReference type="AlphaFoldDB" id="A0A420J9L5"/>
<dbReference type="Pfam" id="PF23394">
    <property type="entry name" value="DUF7102"/>
    <property type="match status" value="1"/>
</dbReference>
<evidence type="ECO:0000313" key="4">
    <source>
        <dbReference type="EMBL" id="RKF83493.1"/>
    </source>
</evidence>
<feature type="compositionally biased region" description="Low complexity" evidence="1">
    <location>
        <begin position="224"/>
        <end position="239"/>
    </location>
</feature>
<dbReference type="Pfam" id="PF23395">
    <property type="entry name" value="SAM_6"/>
    <property type="match status" value="1"/>
</dbReference>
<feature type="domain" description="DUF7102" evidence="2">
    <location>
        <begin position="662"/>
        <end position="829"/>
    </location>
</feature>
<gene>
    <name evidence="4" type="ORF">GcC1_002003</name>
</gene>
<dbReference type="InterPro" id="IPR057559">
    <property type="entry name" value="SAM_6"/>
</dbReference>
<evidence type="ECO:0000256" key="1">
    <source>
        <dbReference type="SAM" id="MobiDB-lite"/>
    </source>
</evidence>